<sequence length="347" mass="36641">MGQVFSGLVWAVFVCVAIRPPFRVGRAGFVCFVLSMVVNEAPLVFLVPLAVSVVVPALGSPPDAGAWPALPLFAFVVLGLVWLQVRAGTAAPALGVTSTPWLRGILLPFQRHARGVTRLRNLSYGSRGRANLLDVYRGPDGTTRRPILVHLHGGGFVQGAKSREGVALLNRLASHGWMCVSANYRLRADGAHPHPLADTTRVIAWVRDHATELGADPDVVVLVGSSAGAHLAASAGLGKENRIAAVVSLYGYLGPRTSDPSSSPAALVHTDAPAFMVIEAGNDTALPRSVAPSFVAALREVSAAPVVHDVLPGAQHNFDWCASVRARVVADAVEVFLDRVRAGRRPD</sequence>
<evidence type="ECO:0000313" key="4">
    <source>
        <dbReference type="EMBL" id="RMB61937.1"/>
    </source>
</evidence>
<comment type="caution">
    <text evidence="4">The sequence shown here is derived from an EMBL/GenBank/DDBJ whole genome shotgun (WGS) entry which is preliminary data.</text>
</comment>
<accession>A0A3M0GBZ2</accession>
<keyword evidence="2" id="KW-0812">Transmembrane</keyword>
<organism evidence="4 5">
    <name type="scientific">Tessaracoccus antarcticus</name>
    <dbReference type="NCBI Taxonomy" id="2479848"/>
    <lineage>
        <taxon>Bacteria</taxon>
        <taxon>Bacillati</taxon>
        <taxon>Actinomycetota</taxon>
        <taxon>Actinomycetes</taxon>
        <taxon>Propionibacteriales</taxon>
        <taxon>Propionibacteriaceae</taxon>
        <taxon>Tessaracoccus</taxon>
    </lineage>
</organism>
<dbReference type="PANTHER" id="PTHR48081">
    <property type="entry name" value="AB HYDROLASE SUPERFAMILY PROTEIN C4A8.06C"/>
    <property type="match status" value="1"/>
</dbReference>
<evidence type="ECO:0000259" key="3">
    <source>
        <dbReference type="Pfam" id="PF20434"/>
    </source>
</evidence>
<gene>
    <name evidence="4" type="ORF">EAX62_04930</name>
</gene>
<dbReference type="RefSeq" id="WP_121900485.1">
    <property type="nucleotide sequence ID" value="NZ_REFW01000001.1"/>
</dbReference>
<feature type="transmembrane region" description="Helical" evidence="2">
    <location>
        <begin position="29"/>
        <end position="58"/>
    </location>
</feature>
<keyword evidence="2" id="KW-0472">Membrane</keyword>
<dbReference type="InterPro" id="IPR049492">
    <property type="entry name" value="BD-FAE-like_dom"/>
</dbReference>
<dbReference type="SUPFAM" id="SSF53474">
    <property type="entry name" value="alpha/beta-Hydrolases"/>
    <property type="match status" value="1"/>
</dbReference>
<reference evidence="4 5" key="1">
    <citation type="submission" date="2018-10" db="EMBL/GenBank/DDBJ databases">
        <title>Tessaracoccus antarcticuss sp. nov., isolated from sediment.</title>
        <authorList>
            <person name="Zhou L.Y."/>
            <person name="Du Z.J."/>
        </authorList>
    </citation>
    <scope>NUCLEOTIDE SEQUENCE [LARGE SCALE GENOMIC DNA]</scope>
    <source>
        <strain evidence="4 5">JDX10</strain>
    </source>
</reference>
<feature type="domain" description="BD-FAE-like" evidence="3">
    <location>
        <begin position="133"/>
        <end position="241"/>
    </location>
</feature>
<name>A0A3M0GBZ2_9ACTN</name>
<evidence type="ECO:0000256" key="2">
    <source>
        <dbReference type="SAM" id="Phobius"/>
    </source>
</evidence>
<feature type="transmembrane region" description="Helical" evidence="2">
    <location>
        <begin position="6"/>
        <end position="22"/>
    </location>
</feature>
<keyword evidence="2" id="KW-1133">Transmembrane helix</keyword>
<feature type="transmembrane region" description="Helical" evidence="2">
    <location>
        <begin position="64"/>
        <end position="83"/>
    </location>
</feature>
<keyword evidence="1 4" id="KW-0378">Hydrolase</keyword>
<dbReference type="InterPro" id="IPR029058">
    <property type="entry name" value="AB_hydrolase_fold"/>
</dbReference>
<dbReference type="AlphaFoldDB" id="A0A3M0GBZ2"/>
<dbReference type="Proteomes" id="UP000275256">
    <property type="component" value="Unassembled WGS sequence"/>
</dbReference>
<proteinExistence type="predicted"/>
<dbReference type="InterPro" id="IPR050300">
    <property type="entry name" value="GDXG_lipolytic_enzyme"/>
</dbReference>
<keyword evidence="5" id="KW-1185">Reference proteome</keyword>
<dbReference type="Pfam" id="PF20434">
    <property type="entry name" value="BD-FAE"/>
    <property type="match status" value="1"/>
</dbReference>
<protein>
    <submittedName>
        <fullName evidence="4">Alpha/beta hydrolase</fullName>
    </submittedName>
</protein>
<evidence type="ECO:0000256" key="1">
    <source>
        <dbReference type="ARBA" id="ARBA00022801"/>
    </source>
</evidence>
<evidence type="ECO:0000313" key="5">
    <source>
        <dbReference type="Proteomes" id="UP000275256"/>
    </source>
</evidence>
<dbReference type="Gene3D" id="3.40.50.1820">
    <property type="entry name" value="alpha/beta hydrolase"/>
    <property type="match status" value="1"/>
</dbReference>
<dbReference type="OrthoDB" id="9803828at2"/>
<dbReference type="PANTHER" id="PTHR48081:SF33">
    <property type="entry name" value="KYNURENINE FORMAMIDASE"/>
    <property type="match status" value="1"/>
</dbReference>
<dbReference type="EMBL" id="REFW01000001">
    <property type="protein sequence ID" value="RMB61937.1"/>
    <property type="molecule type" value="Genomic_DNA"/>
</dbReference>
<dbReference type="GO" id="GO:0016787">
    <property type="term" value="F:hydrolase activity"/>
    <property type="evidence" value="ECO:0007669"/>
    <property type="project" value="UniProtKB-KW"/>
</dbReference>